<keyword evidence="4" id="KW-1185">Reference proteome</keyword>
<dbReference type="PANTHER" id="PTHR22767:SF2">
    <property type="entry name" value="N(ALPHA)-ACETYLTRANSFERASE 15_16, ISOFORM A"/>
    <property type="match status" value="1"/>
</dbReference>
<dbReference type="InterPro" id="IPR011990">
    <property type="entry name" value="TPR-like_helical_dom_sf"/>
</dbReference>
<evidence type="ECO:0000313" key="4">
    <source>
        <dbReference type="Proteomes" id="UP000094455"/>
    </source>
</evidence>
<dbReference type="Proteomes" id="UP000094455">
    <property type="component" value="Unassembled WGS sequence"/>
</dbReference>
<dbReference type="PIRSF" id="PIRSF000422">
    <property type="entry name" value="N-terminal-AcTrfase-A_aux_su"/>
    <property type="match status" value="1"/>
</dbReference>
<dbReference type="STRING" id="763406.A0A1E3NR88"/>
<dbReference type="RefSeq" id="XP_019019709.1">
    <property type="nucleotide sequence ID" value="XM_019165004.1"/>
</dbReference>
<dbReference type="SUPFAM" id="SSF48452">
    <property type="entry name" value="TPR-like"/>
    <property type="match status" value="2"/>
</dbReference>
<dbReference type="Gene3D" id="1.25.40.1010">
    <property type="match status" value="1"/>
</dbReference>
<keyword evidence="1" id="KW-0677">Repeat</keyword>
<evidence type="ECO:0000256" key="2">
    <source>
        <dbReference type="ARBA" id="ARBA00022803"/>
    </source>
</evidence>
<sequence length="769" mass="88725">MAEAEFQFRSALEDYESKNYKKALVGVDRILKKNPMHSQTYALKALILAFYHPSNQANKDVNALVSLSSATMQECDSLINTAVKYGPANSVSAHLSALYYRQIKNYEKAAHFYTITISNNPGNKAVLRDLSSCLSQLRTYKSLAKTRFDYLQAEPGYRANYTSTAVAYDLNKDYAGAIKICDQVEDLIKDKLIDDDLVENSECIIYKVTLLVKLGETEKAQELIDSELQSTKKFRCLDVEGLLNLKYHLLINLNKLSEAQLVIRTLLKRNPDNIIYYKDLVKCLKIEDDDELKVKLFAKLAKFYPKSDLPRFLPLTFLKGEKFASHLKPYLASLFRRGVPSIFSNIKPLYKKHANRAVILETVQSFEKEEKNPLILTWIKYFISQHFYKLKDYNTALVKINDAIKVTPTLIELYMFKARILKHQGKLIEAATEINTARSMDLQDRFVNSKTVKYYLRADLIDEALDTATLFTKNDDEPTGLKDLHMLQCCWFIAEYAESLTRLFKKKLSQFKELKEKPNEDDTEAENIHLIQRQIEAYLGLSLQRYFSIFSIYAEYYEDQFDFHFFAFRKGTARTYLEMIKWADELYHQAFIGRVYSDLMSLIAFSVENRTVLAEALDLTGFNNGKRSKKEKKDEVKWKDHMINYNKVYDSDVFGHELVESIVQKHDFSKLDIIEKIIARKDGEHGKPETLDFLSGEFEYEFISGKYVVALASIRKVKALTVLNNEEGEKAKALFADMIAQVNRFLETPSTDPKIASLQKVVKLGLTRI</sequence>
<dbReference type="EMBL" id="KV454001">
    <property type="protein sequence ID" value="ODQ48596.1"/>
    <property type="molecule type" value="Genomic_DNA"/>
</dbReference>
<dbReference type="Pfam" id="PF12569">
    <property type="entry name" value="NatA_aux_su"/>
    <property type="match status" value="2"/>
</dbReference>
<proteinExistence type="predicted"/>
<accession>A0A1E3NR88</accession>
<dbReference type="GeneID" id="30181691"/>
<evidence type="ECO:0000313" key="3">
    <source>
        <dbReference type="EMBL" id="ODQ48596.1"/>
    </source>
</evidence>
<dbReference type="OrthoDB" id="10263032at2759"/>
<protein>
    <submittedName>
        <fullName evidence="3">Uncharacterized protein</fullName>
    </submittedName>
</protein>
<reference evidence="3 4" key="1">
    <citation type="journal article" date="2016" name="Proc. Natl. Acad. Sci. U.S.A.">
        <title>Comparative genomics of biotechnologically important yeasts.</title>
        <authorList>
            <person name="Riley R."/>
            <person name="Haridas S."/>
            <person name="Wolfe K.H."/>
            <person name="Lopes M.R."/>
            <person name="Hittinger C.T."/>
            <person name="Goeker M."/>
            <person name="Salamov A.A."/>
            <person name="Wisecaver J.H."/>
            <person name="Long T.M."/>
            <person name="Calvey C.H."/>
            <person name="Aerts A.L."/>
            <person name="Barry K.W."/>
            <person name="Choi C."/>
            <person name="Clum A."/>
            <person name="Coughlan A.Y."/>
            <person name="Deshpande S."/>
            <person name="Douglass A.P."/>
            <person name="Hanson S.J."/>
            <person name="Klenk H.-P."/>
            <person name="LaButti K.M."/>
            <person name="Lapidus A."/>
            <person name="Lindquist E.A."/>
            <person name="Lipzen A.M."/>
            <person name="Meier-Kolthoff J.P."/>
            <person name="Ohm R.A."/>
            <person name="Otillar R.P."/>
            <person name="Pangilinan J.L."/>
            <person name="Peng Y."/>
            <person name="Rokas A."/>
            <person name="Rosa C.A."/>
            <person name="Scheuner C."/>
            <person name="Sibirny A.A."/>
            <person name="Slot J.C."/>
            <person name="Stielow J.B."/>
            <person name="Sun H."/>
            <person name="Kurtzman C.P."/>
            <person name="Blackwell M."/>
            <person name="Grigoriev I.V."/>
            <person name="Jeffries T.W."/>
        </authorList>
    </citation>
    <scope>NUCLEOTIDE SEQUENCE [LARGE SCALE GENOMIC DNA]</scope>
    <source>
        <strain evidence="3 4">NRRL Y-2026</strain>
    </source>
</reference>
<keyword evidence="2" id="KW-0802">TPR repeat</keyword>
<dbReference type="GO" id="GO:0004596">
    <property type="term" value="F:protein-N-terminal amino-acid acetyltransferase activity"/>
    <property type="evidence" value="ECO:0007669"/>
    <property type="project" value="EnsemblFungi"/>
</dbReference>
<dbReference type="GO" id="GO:0043022">
    <property type="term" value="F:ribosome binding"/>
    <property type="evidence" value="ECO:0007669"/>
    <property type="project" value="EnsemblFungi"/>
</dbReference>
<dbReference type="PANTHER" id="PTHR22767">
    <property type="entry name" value="N-TERMINAL ACETYLTRANSFERASE-RELATED"/>
    <property type="match status" value="1"/>
</dbReference>
<dbReference type="Gene3D" id="1.25.40.1040">
    <property type="match status" value="1"/>
</dbReference>
<dbReference type="GO" id="GO:0031415">
    <property type="term" value="C:NatA complex"/>
    <property type="evidence" value="ECO:0007669"/>
    <property type="project" value="EnsemblFungi"/>
</dbReference>
<evidence type="ECO:0000256" key="1">
    <source>
        <dbReference type="ARBA" id="ARBA00022737"/>
    </source>
</evidence>
<gene>
    <name evidence="3" type="ORF">PICMEDRAFT_84329</name>
</gene>
<dbReference type="AlphaFoldDB" id="A0A1E3NR88"/>
<dbReference type="InterPro" id="IPR021183">
    <property type="entry name" value="NatA_aux_su"/>
</dbReference>
<organism evidence="3 4">
    <name type="scientific">Pichia membranifaciens NRRL Y-2026</name>
    <dbReference type="NCBI Taxonomy" id="763406"/>
    <lineage>
        <taxon>Eukaryota</taxon>
        <taxon>Fungi</taxon>
        <taxon>Dikarya</taxon>
        <taxon>Ascomycota</taxon>
        <taxon>Saccharomycotina</taxon>
        <taxon>Pichiomycetes</taxon>
        <taxon>Pichiales</taxon>
        <taxon>Pichiaceae</taxon>
        <taxon>Pichia</taxon>
    </lineage>
</organism>
<name>A0A1E3NR88_9ASCO</name>